<accession>A0A5D3AYV1</accession>
<organism evidence="1 2">
    <name type="scientific">Cryptococcus floricola</name>
    <dbReference type="NCBI Taxonomy" id="2591691"/>
    <lineage>
        <taxon>Eukaryota</taxon>
        <taxon>Fungi</taxon>
        <taxon>Dikarya</taxon>
        <taxon>Basidiomycota</taxon>
        <taxon>Agaricomycotina</taxon>
        <taxon>Tremellomycetes</taxon>
        <taxon>Tremellales</taxon>
        <taxon>Cryptococcaceae</taxon>
        <taxon>Cryptococcus</taxon>
    </lineage>
</organism>
<name>A0A5D3AYV1_9TREE</name>
<dbReference type="EMBL" id="NIDF01000042">
    <property type="protein sequence ID" value="TYJ55273.1"/>
    <property type="molecule type" value="Genomic_DNA"/>
</dbReference>
<proteinExistence type="predicted"/>
<keyword evidence="2" id="KW-1185">Reference proteome</keyword>
<sequence>MEANEKIMKRSLELEAEVLAFLAKKGCNLTRTTASVHTQESQQIDLIGKPESHCKDRSALDLTMAYTAAAEPNPPPSTHFDGPNTTLNTNHNVLTKCTSKVGGIVVVVLGEEDEDDKGDVAVDGSGLMSKVADINDKGVISIIVISSSVLC</sequence>
<comment type="caution">
    <text evidence="1">The sequence shown here is derived from an EMBL/GenBank/DDBJ whole genome shotgun (WGS) entry which is preliminary data.</text>
</comment>
<evidence type="ECO:0000313" key="2">
    <source>
        <dbReference type="Proteomes" id="UP000322245"/>
    </source>
</evidence>
<reference evidence="1 2" key="1">
    <citation type="submission" date="2017-05" db="EMBL/GenBank/DDBJ databases">
        <title>The Genome Sequence of Tsuchiyaea wingfieldii DSM 27421.</title>
        <authorList>
            <person name="Cuomo C."/>
            <person name="Passer A."/>
            <person name="Billmyre B."/>
            <person name="Heitman J."/>
        </authorList>
    </citation>
    <scope>NUCLEOTIDE SEQUENCE [LARGE SCALE GENOMIC DNA]</scope>
    <source>
        <strain evidence="1 2">DSM 27421</strain>
    </source>
</reference>
<dbReference type="AlphaFoldDB" id="A0A5D3AYV1"/>
<protein>
    <submittedName>
        <fullName evidence="1">Uncharacterized protein</fullName>
    </submittedName>
</protein>
<evidence type="ECO:0000313" key="1">
    <source>
        <dbReference type="EMBL" id="TYJ55273.1"/>
    </source>
</evidence>
<dbReference type="Proteomes" id="UP000322245">
    <property type="component" value="Unassembled WGS sequence"/>
</dbReference>
<gene>
    <name evidence="1" type="ORF">B9479_003992</name>
</gene>